<keyword evidence="3" id="KW-0285">Flavoprotein</keyword>
<evidence type="ECO:0000256" key="2">
    <source>
        <dbReference type="ARBA" id="ARBA00010790"/>
    </source>
</evidence>
<keyword evidence="4" id="KW-0274">FAD</keyword>
<dbReference type="Gene3D" id="3.50.50.60">
    <property type="entry name" value="FAD/NAD(P)-binding domain"/>
    <property type="match status" value="1"/>
</dbReference>
<dbReference type="SUPFAM" id="SSF51905">
    <property type="entry name" value="FAD/NAD(P)-binding domain"/>
    <property type="match status" value="1"/>
</dbReference>
<dbReference type="GO" id="GO:0016614">
    <property type="term" value="F:oxidoreductase activity, acting on CH-OH group of donors"/>
    <property type="evidence" value="ECO:0007669"/>
    <property type="project" value="InterPro"/>
</dbReference>
<evidence type="ECO:0000259" key="5">
    <source>
        <dbReference type="Pfam" id="PF00732"/>
    </source>
</evidence>
<dbReference type="PANTHER" id="PTHR11552:SF147">
    <property type="entry name" value="CHOLINE DEHYDROGENASE, MITOCHONDRIAL"/>
    <property type="match status" value="1"/>
</dbReference>
<evidence type="ECO:0000256" key="1">
    <source>
        <dbReference type="ARBA" id="ARBA00001974"/>
    </source>
</evidence>
<evidence type="ECO:0000256" key="4">
    <source>
        <dbReference type="ARBA" id="ARBA00022827"/>
    </source>
</evidence>
<evidence type="ECO:0000256" key="3">
    <source>
        <dbReference type="ARBA" id="ARBA00022630"/>
    </source>
</evidence>
<comment type="cofactor">
    <cofactor evidence="1">
        <name>FAD</name>
        <dbReference type="ChEBI" id="CHEBI:57692"/>
    </cofactor>
</comment>
<organism evidence="6">
    <name type="scientific">marine metagenome</name>
    <dbReference type="NCBI Taxonomy" id="408172"/>
    <lineage>
        <taxon>unclassified sequences</taxon>
        <taxon>metagenomes</taxon>
        <taxon>ecological metagenomes</taxon>
    </lineage>
</organism>
<dbReference type="InterPro" id="IPR036188">
    <property type="entry name" value="FAD/NAD-bd_sf"/>
</dbReference>
<feature type="domain" description="Glucose-methanol-choline oxidoreductase N-terminal" evidence="5">
    <location>
        <begin position="27"/>
        <end position="103"/>
    </location>
</feature>
<dbReference type="InterPro" id="IPR000172">
    <property type="entry name" value="GMC_OxRdtase_N"/>
</dbReference>
<protein>
    <recommendedName>
        <fullName evidence="5">Glucose-methanol-choline oxidoreductase N-terminal domain-containing protein</fullName>
    </recommendedName>
</protein>
<dbReference type="AlphaFoldDB" id="A0A383DWI3"/>
<sequence length="108" mass="12689">MPLAILYTMHDPKYNYKYYSEPEPHLHNRKLFCPRGKMIGGCSAHNGMVFVRGNPNDYERWASFGLKDWSYEKVLPYFKKIETWSEGENEYRGVNGILPVNQSKNKNP</sequence>
<gene>
    <name evidence="6" type="ORF">METZ01_LOCUS501419</name>
</gene>
<accession>A0A383DWI3</accession>
<comment type="similarity">
    <text evidence="2">Belongs to the GMC oxidoreductase family.</text>
</comment>
<evidence type="ECO:0000313" key="6">
    <source>
        <dbReference type="EMBL" id="SVE48565.1"/>
    </source>
</evidence>
<dbReference type="GO" id="GO:0050660">
    <property type="term" value="F:flavin adenine dinucleotide binding"/>
    <property type="evidence" value="ECO:0007669"/>
    <property type="project" value="InterPro"/>
</dbReference>
<dbReference type="Pfam" id="PF00732">
    <property type="entry name" value="GMC_oxred_N"/>
    <property type="match status" value="1"/>
</dbReference>
<proteinExistence type="inferred from homology"/>
<dbReference type="PANTHER" id="PTHR11552">
    <property type="entry name" value="GLUCOSE-METHANOL-CHOLINE GMC OXIDOREDUCTASE"/>
    <property type="match status" value="1"/>
</dbReference>
<dbReference type="InterPro" id="IPR012132">
    <property type="entry name" value="GMC_OxRdtase"/>
</dbReference>
<feature type="non-terminal residue" evidence="6">
    <location>
        <position position="108"/>
    </location>
</feature>
<reference evidence="6" key="1">
    <citation type="submission" date="2018-05" db="EMBL/GenBank/DDBJ databases">
        <authorList>
            <person name="Lanie J.A."/>
            <person name="Ng W.-L."/>
            <person name="Kazmierczak K.M."/>
            <person name="Andrzejewski T.M."/>
            <person name="Davidsen T.M."/>
            <person name="Wayne K.J."/>
            <person name="Tettelin H."/>
            <person name="Glass J.I."/>
            <person name="Rusch D."/>
            <person name="Podicherti R."/>
            <person name="Tsui H.-C.T."/>
            <person name="Winkler M.E."/>
        </authorList>
    </citation>
    <scope>NUCLEOTIDE SEQUENCE</scope>
</reference>
<dbReference type="EMBL" id="UINC01220581">
    <property type="protein sequence ID" value="SVE48565.1"/>
    <property type="molecule type" value="Genomic_DNA"/>
</dbReference>
<name>A0A383DWI3_9ZZZZ</name>